<evidence type="ECO:0000256" key="1">
    <source>
        <dbReference type="SAM" id="MobiDB-lite"/>
    </source>
</evidence>
<reference evidence="3 4" key="1">
    <citation type="submission" date="2024-10" db="EMBL/GenBank/DDBJ databases">
        <authorList>
            <person name="Ryan C."/>
        </authorList>
    </citation>
    <scope>NUCLEOTIDE SEQUENCE [LARGE SCALE GENOMIC DNA]</scope>
</reference>
<feature type="compositionally biased region" description="Polar residues" evidence="1">
    <location>
        <begin position="449"/>
        <end position="465"/>
    </location>
</feature>
<dbReference type="InterPro" id="IPR011676">
    <property type="entry name" value="DUF1618"/>
</dbReference>
<dbReference type="PANTHER" id="PTHR33074">
    <property type="entry name" value="EXPRESSED PROTEIN-RELATED"/>
    <property type="match status" value="1"/>
</dbReference>
<feature type="domain" description="DUF1618" evidence="2">
    <location>
        <begin position="215"/>
        <end position="395"/>
    </location>
</feature>
<gene>
    <name evidence="3" type="ORF">URODEC1_LOCUS120245</name>
</gene>
<dbReference type="EMBL" id="CAXIPR030000643">
    <property type="protein sequence ID" value="CAM0146708.1"/>
    <property type="molecule type" value="Genomic_DNA"/>
</dbReference>
<organism evidence="3 4">
    <name type="scientific">Urochloa decumbens</name>
    <dbReference type="NCBI Taxonomy" id="240449"/>
    <lineage>
        <taxon>Eukaryota</taxon>
        <taxon>Viridiplantae</taxon>
        <taxon>Streptophyta</taxon>
        <taxon>Embryophyta</taxon>
        <taxon>Tracheophyta</taxon>
        <taxon>Spermatophyta</taxon>
        <taxon>Magnoliopsida</taxon>
        <taxon>Liliopsida</taxon>
        <taxon>Poales</taxon>
        <taxon>Poaceae</taxon>
        <taxon>PACMAD clade</taxon>
        <taxon>Panicoideae</taxon>
        <taxon>Panicodae</taxon>
        <taxon>Paniceae</taxon>
        <taxon>Melinidinae</taxon>
        <taxon>Urochloa</taxon>
    </lineage>
</organism>
<protein>
    <recommendedName>
        <fullName evidence="2">DUF1618 domain-containing protein</fullName>
    </recommendedName>
</protein>
<accession>A0ABC9GYQ4</accession>
<name>A0ABC9GYQ4_9POAL</name>
<sequence>MTGPLSPAGGNTDAPRRPPLIFLEKYARTGSGDAMNAATTARSRSSDGDILEISLWFHQPPALSYFCARRHSAAPGYEPEGAAGRFDEGPHVVGAEGRFVLLRASFFVSHPVKYEYFMYKAGFGEPVSLDPIPFSYSLPRNSDLAVAVVPRGHGGHEYLLAALAVGFDSLYYKLHIYSSEDKSWTLVKLQNPIPQLDKVITSKLVNLGEGGLVAWVDYLHGMLVCDLHDETNPTARYIPLPDLLPGNRDEMQRQLQEVRSGPCTGRYRDLACINGVLKFIEMKHHVAITTESPPEKGTIVLDSDLIMSRQRKEPEPPVVESWDGWTAVTWSRTISSAGWEMGIVLDAGDIVFDNPMDLSPLLSRLKGEADVGKLAFKHLYSAFPTLSTDGDDVIYLKSSTTKWSDPDARMVALNLGTKRAKAIGDCALARHWPYIKAFAPCTVPHLTTGKVSSSASSARDQNHTSIYGGHPGSCEPDNKRQRLLAEKVNHGHY</sequence>
<evidence type="ECO:0000313" key="4">
    <source>
        <dbReference type="Proteomes" id="UP001497457"/>
    </source>
</evidence>
<comment type="caution">
    <text evidence="3">The sequence shown here is derived from an EMBL/GenBank/DDBJ whole genome shotgun (WGS) entry which is preliminary data.</text>
</comment>
<dbReference type="AlphaFoldDB" id="A0ABC9GYQ4"/>
<evidence type="ECO:0000313" key="3">
    <source>
        <dbReference type="EMBL" id="CAM0146708.1"/>
    </source>
</evidence>
<dbReference type="PANTHER" id="PTHR33074:SF83">
    <property type="entry name" value="EXPRESSED PROTEIN"/>
    <property type="match status" value="1"/>
</dbReference>
<dbReference type="Proteomes" id="UP001497457">
    <property type="component" value="Unassembled WGS sequence"/>
</dbReference>
<proteinExistence type="predicted"/>
<keyword evidence="4" id="KW-1185">Reference proteome</keyword>
<dbReference type="Pfam" id="PF07762">
    <property type="entry name" value="DUF1618"/>
    <property type="match status" value="1"/>
</dbReference>
<evidence type="ECO:0000259" key="2">
    <source>
        <dbReference type="Pfam" id="PF07762"/>
    </source>
</evidence>
<feature type="region of interest" description="Disordered" evidence="1">
    <location>
        <begin position="449"/>
        <end position="479"/>
    </location>
</feature>